<dbReference type="EMBL" id="JAQNCK010000036">
    <property type="protein sequence ID" value="MDC0829115.1"/>
    <property type="molecule type" value="Genomic_DNA"/>
</dbReference>
<keyword evidence="3" id="KW-1185">Reference proteome</keyword>
<dbReference type="Proteomes" id="UP001220658">
    <property type="component" value="Unassembled WGS sequence"/>
</dbReference>
<reference evidence="2" key="2">
    <citation type="journal article" date="2018" name="BMC Genomics">
        <title>Whole genome sequencing and function prediction of 133 gut anaerobes isolated from chicken caecum in pure cultures.</title>
        <authorList>
            <person name="Medvecky M."/>
            <person name="Cejkova D."/>
            <person name="Polansky O."/>
            <person name="Karasova D."/>
            <person name="Kubasova T."/>
            <person name="Cizek A."/>
            <person name="Rychlik I."/>
        </authorList>
    </citation>
    <scope>NUCLEOTIDE SEQUENCE</scope>
    <source>
        <strain evidence="2">An178</strain>
    </source>
</reference>
<gene>
    <name evidence="2" type="ORF">B5F14_07805</name>
    <name evidence="1" type="ORF">POG00_10430</name>
</gene>
<evidence type="ECO:0000313" key="2">
    <source>
        <dbReference type="EMBL" id="OUP58656.1"/>
    </source>
</evidence>
<reference evidence="3" key="1">
    <citation type="submission" date="2017-04" db="EMBL/GenBank/DDBJ databases">
        <title>Function of individual gut microbiota members based on whole genome sequencing of pure cultures obtained from chicken caecum.</title>
        <authorList>
            <person name="Medvecky M."/>
            <person name="Cejkova D."/>
            <person name="Polansky O."/>
            <person name="Karasova D."/>
            <person name="Kubasova T."/>
            <person name="Cizek A."/>
            <person name="Rychlik I."/>
        </authorList>
    </citation>
    <scope>NUCLEOTIDE SEQUENCE [LARGE SCALE GENOMIC DNA]</scope>
    <source>
        <strain evidence="3">An178</strain>
    </source>
</reference>
<dbReference type="RefSeq" id="WP_087158910.1">
    <property type="nucleotide sequence ID" value="NZ_JADMUL010000032.1"/>
</dbReference>
<comment type="caution">
    <text evidence="2">The sequence shown here is derived from an EMBL/GenBank/DDBJ whole genome shotgun (WGS) entry which is preliminary data.</text>
</comment>
<organism evidence="2 3">
    <name type="scientific">Faecalitalea cylindroides</name>
    <dbReference type="NCBI Taxonomy" id="39483"/>
    <lineage>
        <taxon>Bacteria</taxon>
        <taxon>Bacillati</taxon>
        <taxon>Bacillota</taxon>
        <taxon>Erysipelotrichia</taxon>
        <taxon>Erysipelotrichales</taxon>
        <taxon>Erysipelotrichaceae</taxon>
        <taxon>Faecalitalea</taxon>
    </lineage>
</organism>
<accession>A0A1Y4LPN6</accession>
<evidence type="ECO:0000313" key="1">
    <source>
        <dbReference type="EMBL" id="MDC0829115.1"/>
    </source>
</evidence>
<sequence>MLVRLHVVIDKEDEDIEKRVKDKLSLLCTKFSYSPSREQPSLNGCIEWYATADLSDQEINDLLDVLNNDWDGDHYDCDAYGFNTKMFDENVYYLQFQTI</sequence>
<dbReference type="AlphaFoldDB" id="A0A1Y4LPN6"/>
<dbReference type="Proteomes" id="UP000195447">
    <property type="component" value="Unassembled WGS sequence"/>
</dbReference>
<dbReference type="EMBL" id="NFKM01000016">
    <property type="protein sequence ID" value="OUP58656.1"/>
    <property type="molecule type" value="Genomic_DNA"/>
</dbReference>
<protein>
    <submittedName>
        <fullName evidence="2">Uncharacterized protein</fullName>
    </submittedName>
</protein>
<reference evidence="1" key="3">
    <citation type="submission" date="2023-01" db="EMBL/GenBank/DDBJ databases">
        <title>Human gut microbiome strain richness.</title>
        <authorList>
            <person name="Chen-Liaw A."/>
        </authorList>
    </citation>
    <scope>NUCLEOTIDE SEQUENCE</scope>
    <source>
        <strain evidence="1">D55st1_G4_D55t1_190419</strain>
    </source>
</reference>
<proteinExistence type="predicted"/>
<evidence type="ECO:0000313" key="3">
    <source>
        <dbReference type="Proteomes" id="UP000195447"/>
    </source>
</evidence>
<name>A0A1Y4LPN6_9FIRM</name>